<proteinExistence type="predicted"/>
<comment type="caution">
    <text evidence="1">The sequence shown here is derived from an EMBL/GenBank/DDBJ whole genome shotgun (WGS) entry which is preliminary data.</text>
</comment>
<evidence type="ECO:0008006" key="3">
    <source>
        <dbReference type="Google" id="ProtNLM"/>
    </source>
</evidence>
<dbReference type="SUPFAM" id="SSF140990">
    <property type="entry name" value="FtsH protease domain-like"/>
    <property type="match status" value="1"/>
</dbReference>
<dbReference type="GO" id="GO:0004176">
    <property type="term" value="F:ATP-dependent peptidase activity"/>
    <property type="evidence" value="ECO:0007669"/>
    <property type="project" value="InterPro"/>
</dbReference>
<dbReference type="GO" id="GO:0006508">
    <property type="term" value="P:proteolysis"/>
    <property type="evidence" value="ECO:0007669"/>
    <property type="project" value="InterPro"/>
</dbReference>
<dbReference type="GO" id="GO:0005524">
    <property type="term" value="F:ATP binding"/>
    <property type="evidence" value="ECO:0007669"/>
    <property type="project" value="InterPro"/>
</dbReference>
<dbReference type="Gene3D" id="1.20.58.760">
    <property type="entry name" value="Peptidase M41"/>
    <property type="match status" value="1"/>
</dbReference>
<dbReference type="EMBL" id="BATB01000013">
    <property type="protein sequence ID" value="GAD55375.1"/>
    <property type="molecule type" value="Genomic_DNA"/>
</dbReference>
<evidence type="ECO:0000313" key="2">
    <source>
        <dbReference type="Proteomes" id="UP000016566"/>
    </source>
</evidence>
<dbReference type="AlphaFoldDB" id="U2Z1Z4"/>
<dbReference type="STRING" id="1337093.MBELCI_1427"/>
<evidence type="ECO:0000313" key="1">
    <source>
        <dbReference type="EMBL" id="GAD55375.1"/>
    </source>
</evidence>
<reference evidence="1" key="1">
    <citation type="journal article" date="2013" name="Genome Announc.">
        <title>Draft Genome Sequence of Loktanella cinnabarina LL-001T, Isolated from Deep-Sea Floor Sediment.</title>
        <authorList>
            <person name="Nishi S."/>
            <person name="Tsubouchi T."/>
            <person name="Takaki Y."/>
            <person name="Koyanagi R."/>
            <person name="Satoh N."/>
            <person name="Maruyama T."/>
            <person name="Hatada Y."/>
        </authorList>
    </citation>
    <scope>NUCLEOTIDE SEQUENCE [LARGE SCALE GENOMIC DNA]</scope>
    <source>
        <strain evidence="1">LL-001</strain>
    </source>
</reference>
<protein>
    <recommendedName>
        <fullName evidence="3">Cell division protein FtsH</fullName>
    </recommendedName>
</protein>
<keyword evidence="2" id="KW-1185">Reference proteome</keyword>
<gene>
    <name evidence="1" type="ORF">MBELCI_1427</name>
</gene>
<accession>U2Z1Z4</accession>
<dbReference type="GO" id="GO:0004222">
    <property type="term" value="F:metalloendopeptidase activity"/>
    <property type="evidence" value="ECO:0007669"/>
    <property type="project" value="InterPro"/>
</dbReference>
<dbReference type="InterPro" id="IPR037219">
    <property type="entry name" value="Peptidase_M41-like"/>
</dbReference>
<name>U2Z1Z4_9RHOB</name>
<sequence>MFGLGGQGPLWIPGSAQHLTLDRALAARVRERLEAAETAAGHLLKPHFDTLRRLAHRLLVEEEIEGEALLALLGEPVELRP</sequence>
<dbReference type="Proteomes" id="UP000016566">
    <property type="component" value="Unassembled WGS sequence"/>
</dbReference>
<organism evidence="1 2">
    <name type="scientific">Limimaricola cinnabarinus LL-001</name>
    <dbReference type="NCBI Taxonomy" id="1337093"/>
    <lineage>
        <taxon>Bacteria</taxon>
        <taxon>Pseudomonadati</taxon>
        <taxon>Pseudomonadota</taxon>
        <taxon>Alphaproteobacteria</taxon>
        <taxon>Rhodobacterales</taxon>
        <taxon>Paracoccaceae</taxon>
        <taxon>Limimaricola</taxon>
    </lineage>
</organism>